<dbReference type="PROSITE" id="PS00166">
    <property type="entry name" value="ENOYL_COA_HYDRATASE"/>
    <property type="match status" value="1"/>
</dbReference>
<evidence type="ECO:0000313" key="8">
    <source>
        <dbReference type="EMBL" id="KAK7605520.1"/>
    </source>
</evidence>
<dbReference type="Gene3D" id="3.90.226.10">
    <property type="entry name" value="2-enoyl-CoA Hydratase, Chain A, domain 1"/>
    <property type="match status" value="1"/>
</dbReference>
<dbReference type="FunFam" id="3.90.226.10:FF:000019">
    <property type="entry name" value="Enoyl-CoA hydratase, mitochondrial"/>
    <property type="match status" value="1"/>
</dbReference>
<dbReference type="SUPFAM" id="SSF52096">
    <property type="entry name" value="ClpP/crotonase"/>
    <property type="match status" value="1"/>
</dbReference>
<evidence type="ECO:0000256" key="5">
    <source>
        <dbReference type="ARBA" id="ARBA00023239"/>
    </source>
</evidence>
<dbReference type="PANTHER" id="PTHR11941">
    <property type="entry name" value="ENOYL-COA HYDRATASE-RELATED"/>
    <property type="match status" value="1"/>
</dbReference>
<dbReference type="Pfam" id="PF00378">
    <property type="entry name" value="ECH_1"/>
    <property type="match status" value="1"/>
</dbReference>
<accession>A0AAN9TUX2</accession>
<dbReference type="GO" id="GO:0006635">
    <property type="term" value="P:fatty acid beta-oxidation"/>
    <property type="evidence" value="ECO:0007669"/>
    <property type="project" value="TreeGrafter"/>
</dbReference>
<dbReference type="InterPro" id="IPR001753">
    <property type="entry name" value="Enoyl-CoA_hydra/iso"/>
</dbReference>
<dbReference type="GO" id="GO:0004300">
    <property type="term" value="F:enoyl-CoA hydratase activity"/>
    <property type="evidence" value="ECO:0007669"/>
    <property type="project" value="UniProtKB-EC"/>
</dbReference>
<organism evidence="8 9">
    <name type="scientific">Parthenolecanium corni</name>
    <dbReference type="NCBI Taxonomy" id="536013"/>
    <lineage>
        <taxon>Eukaryota</taxon>
        <taxon>Metazoa</taxon>
        <taxon>Ecdysozoa</taxon>
        <taxon>Arthropoda</taxon>
        <taxon>Hexapoda</taxon>
        <taxon>Insecta</taxon>
        <taxon>Pterygota</taxon>
        <taxon>Neoptera</taxon>
        <taxon>Paraneoptera</taxon>
        <taxon>Hemiptera</taxon>
        <taxon>Sternorrhyncha</taxon>
        <taxon>Coccoidea</taxon>
        <taxon>Coccidae</taxon>
        <taxon>Parthenolecanium</taxon>
    </lineage>
</organism>
<evidence type="ECO:0000256" key="1">
    <source>
        <dbReference type="ARBA" id="ARBA00005254"/>
    </source>
</evidence>
<protein>
    <recommendedName>
        <fullName evidence="6">Probable enoyl-CoA hydratase, mitochondrial</fullName>
        <ecNumber evidence="2">4.2.1.17</ecNumber>
    </recommendedName>
</protein>
<comment type="similarity">
    <text evidence="1 7">Belongs to the enoyl-CoA hydratase/isomerase family.</text>
</comment>
<dbReference type="InterPro" id="IPR029045">
    <property type="entry name" value="ClpP/crotonase-like_dom_sf"/>
</dbReference>
<dbReference type="PANTHER" id="PTHR11941:SF54">
    <property type="entry name" value="ENOYL-COA HYDRATASE, MITOCHONDRIAL"/>
    <property type="match status" value="1"/>
</dbReference>
<name>A0AAN9TUX2_9HEMI</name>
<dbReference type="FunFam" id="1.10.12.10:FF:000001">
    <property type="entry name" value="Probable enoyl-CoA hydratase, mitochondrial"/>
    <property type="match status" value="1"/>
</dbReference>
<evidence type="ECO:0000256" key="3">
    <source>
        <dbReference type="ARBA" id="ARBA00022832"/>
    </source>
</evidence>
<dbReference type="CDD" id="cd06558">
    <property type="entry name" value="crotonase-like"/>
    <property type="match status" value="1"/>
</dbReference>
<dbReference type="EMBL" id="JBBCAQ010000002">
    <property type="protein sequence ID" value="KAK7605520.1"/>
    <property type="molecule type" value="Genomic_DNA"/>
</dbReference>
<gene>
    <name evidence="8" type="ORF">V9T40_007378</name>
</gene>
<dbReference type="InterPro" id="IPR018376">
    <property type="entry name" value="Enoyl-CoA_hyd/isom_CS"/>
</dbReference>
<dbReference type="InterPro" id="IPR014748">
    <property type="entry name" value="Enoyl-CoA_hydra_C"/>
</dbReference>
<dbReference type="Gene3D" id="1.10.12.10">
    <property type="entry name" value="Lyase 2-enoyl-coa Hydratase, Chain A, domain 2"/>
    <property type="match status" value="1"/>
</dbReference>
<evidence type="ECO:0000256" key="4">
    <source>
        <dbReference type="ARBA" id="ARBA00023098"/>
    </source>
</evidence>
<proteinExistence type="inferred from homology"/>
<dbReference type="AlphaFoldDB" id="A0AAN9TUX2"/>
<keyword evidence="4" id="KW-0443">Lipid metabolism</keyword>
<keyword evidence="3" id="KW-0276">Fatty acid metabolism</keyword>
<reference evidence="8 9" key="1">
    <citation type="submission" date="2024-03" db="EMBL/GenBank/DDBJ databases">
        <title>Adaptation during the transition from Ophiocordyceps entomopathogen to insect associate is accompanied by gene loss and intensified selection.</title>
        <authorList>
            <person name="Ward C.M."/>
            <person name="Onetto C.A."/>
            <person name="Borneman A.R."/>
        </authorList>
    </citation>
    <scope>NUCLEOTIDE SEQUENCE [LARGE SCALE GENOMIC DNA]</scope>
    <source>
        <strain evidence="8">AWRI1</strain>
        <tissue evidence="8">Single Adult Female</tissue>
    </source>
</reference>
<comment type="caution">
    <text evidence="8">The sequence shown here is derived from an EMBL/GenBank/DDBJ whole genome shotgun (WGS) entry which is preliminary data.</text>
</comment>
<keyword evidence="9" id="KW-1185">Reference proteome</keyword>
<evidence type="ECO:0000256" key="6">
    <source>
        <dbReference type="ARBA" id="ARBA00073937"/>
    </source>
</evidence>
<dbReference type="GO" id="GO:0005739">
    <property type="term" value="C:mitochondrion"/>
    <property type="evidence" value="ECO:0007669"/>
    <property type="project" value="TreeGrafter"/>
</dbReference>
<sequence>MSASRVFSNLIRTNVILKSNCLFKNSALCSFYSTSVTDTQYQYILADKVGSEKNVGLVTLNRPKALNALCDGLISELAAAIGKLDKDESIGAIVITGSEKAFAAGADIKEMLNNSYAENVKHGFLQEWDNVAKCKKPIIAAVNGYALGGGCELAMMCDIIYAGEKAKFGQPEIIIGTIPGAGGTQRIARSCGKSFAMEVCLTGNQFSAQEAFSRGLVSKIFPPEKLLDEAIKLGERISQHSRIIVQLCKESVNNAFETGLEQGLKFEKRQFYATFATDDRKEGMTAFVEKRQPIFFNK</sequence>
<keyword evidence="5" id="KW-0456">Lyase</keyword>
<evidence type="ECO:0000256" key="7">
    <source>
        <dbReference type="RuleBase" id="RU003707"/>
    </source>
</evidence>
<evidence type="ECO:0000313" key="9">
    <source>
        <dbReference type="Proteomes" id="UP001367676"/>
    </source>
</evidence>
<dbReference type="EC" id="4.2.1.17" evidence="2"/>
<evidence type="ECO:0000256" key="2">
    <source>
        <dbReference type="ARBA" id="ARBA00012076"/>
    </source>
</evidence>
<dbReference type="Proteomes" id="UP001367676">
    <property type="component" value="Unassembled WGS sequence"/>
</dbReference>